<protein>
    <submittedName>
        <fullName evidence="2">Uncharacterized protein</fullName>
    </submittedName>
</protein>
<dbReference type="OrthoDB" id="2427028at2759"/>
<reference evidence="2" key="2">
    <citation type="journal article" date="2022" name="Microbiol. Resour. Announc.">
        <title>Whole-Genome Sequence of Entomortierella parvispora E1425, a Mucoromycotan Fungus Associated with Burkholderiaceae-Related Endosymbiotic Bacteria.</title>
        <authorList>
            <person name="Herlambang A."/>
            <person name="Guo Y."/>
            <person name="Takashima Y."/>
            <person name="Narisawa K."/>
            <person name="Ohta H."/>
            <person name="Nishizawa T."/>
        </authorList>
    </citation>
    <scope>NUCLEOTIDE SEQUENCE</scope>
    <source>
        <strain evidence="2">E1425</strain>
    </source>
</reference>
<proteinExistence type="predicted"/>
<name>A0A9P3LXI1_9FUNG</name>
<feature type="region of interest" description="Disordered" evidence="1">
    <location>
        <begin position="872"/>
        <end position="920"/>
    </location>
</feature>
<evidence type="ECO:0000313" key="2">
    <source>
        <dbReference type="EMBL" id="GJJ74137.1"/>
    </source>
</evidence>
<dbReference type="Proteomes" id="UP000827284">
    <property type="component" value="Unassembled WGS sequence"/>
</dbReference>
<accession>A0A9P3LXI1</accession>
<feature type="compositionally biased region" description="Basic and acidic residues" evidence="1">
    <location>
        <begin position="16"/>
        <end position="27"/>
    </location>
</feature>
<keyword evidence="3" id="KW-1185">Reference proteome</keyword>
<reference evidence="2" key="1">
    <citation type="submission" date="2021-11" db="EMBL/GenBank/DDBJ databases">
        <authorList>
            <person name="Herlambang A."/>
            <person name="Guo Y."/>
            <person name="Takashima Y."/>
            <person name="Nishizawa T."/>
        </authorList>
    </citation>
    <scope>NUCLEOTIDE SEQUENCE</scope>
    <source>
        <strain evidence="2">E1425</strain>
    </source>
</reference>
<evidence type="ECO:0000313" key="3">
    <source>
        <dbReference type="Proteomes" id="UP000827284"/>
    </source>
</evidence>
<dbReference type="AlphaFoldDB" id="A0A9P3LXI1"/>
<feature type="region of interest" description="Disordered" evidence="1">
    <location>
        <begin position="146"/>
        <end position="223"/>
    </location>
</feature>
<feature type="region of interest" description="Disordered" evidence="1">
    <location>
        <begin position="936"/>
        <end position="981"/>
    </location>
</feature>
<feature type="region of interest" description="Disordered" evidence="1">
    <location>
        <begin position="367"/>
        <end position="565"/>
    </location>
</feature>
<feature type="compositionally biased region" description="Polar residues" evidence="1">
    <location>
        <begin position="190"/>
        <end position="203"/>
    </location>
</feature>
<feature type="compositionally biased region" description="Basic and acidic residues" evidence="1">
    <location>
        <begin position="514"/>
        <end position="525"/>
    </location>
</feature>
<gene>
    <name evidence="2" type="ORF">EMPS_06495</name>
</gene>
<feature type="compositionally biased region" description="Basic residues" evidence="1">
    <location>
        <begin position="969"/>
        <end position="981"/>
    </location>
</feature>
<feature type="compositionally biased region" description="Polar residues" evidence="1">
    <location>
        <begin position="367"/>
        <end position="378"/>
    </location>
</feature>
<sequence length="981" mass="104566">MSDSKLLAPTSSAQEQSHHIADQERAHRFALSLFRDQQQQQQQQQQDSAQGQPMDLQLTGQSNAAFHNHEQPLDAMTSKYILEELTKGAATISPEGQILMQLGPHQRHDEEEIDIFDYIHAKQEDEDEQEAEESGAMEGLEGVMLSPEFSSSSSPSATSFVDPPSPSWSSSSASALSPTSCSSPSPSADQDGSYSSGLSSRQEGSPEVYIKQEHQDGDYMDSSMDLYGSSALLHSRPDMDVAPPTQDLFRMLMEELQTQATVQREKFFTATTGSGTGMDSVDFLFNRQSDLESSATEEASFLKEEQEQPQQPGALQATDQEQPFMRPATDETGSESCLGSASAQEQQGLNSSSTGVKVAVTTTLHNGITKKTGNNNRSNKLDDQTMTAVDPEHNAPPSPSASLSSSGSVTPELTSPALLPVPLSFSSSFSLNSTSSSSSLSADAASLSSSSLPSSRSDATGAGTSSTSQEKPPFPQLSKPPVSIAPKVQRPSSLSPLTDMSFRSAIEQHNARRRASEVEASKEESALQENSSSRKRKLSRQVDTATEAVTPPSPTGSSKKGSPLPALDISLATEAEKRTGHQNQPHLATVDIRKEPLTPTSPVKEAGEMMDVDTESFDTTTDNTSVSVSLTSLSTNSNAKRPWTNEEEKLLLKLVESNAAIKDIAETLNRSVHSVRSRRQVLTDPGFVKGNGHAQPRRSRPDPSSKLPTYSQMAFLSLARLPELEGTLNDVASMVERLFSRHLNRIPRTGHKNLQIWRAQISDALAHEKGHPRPRFESFGIKRGRQWVYRLTDFGKGVVEAMGGVEQICDDLLKNNESFLAAEAANAAADGQGGHIEAAELGGPAAGLGHGNGYGYSYSAEASLADSRAKAANANGSSGKKSGSASAKKARATKGSSLNRSSSSATTTASDETEDTGPDSAIAKAMAAMATGLARMMAAEDEKSGSGSLKPLSPLTSTTAVDESDKAKMATKSRSGKKAQA</sequence>
<feature type="compositionally biased region" description="Low complexity" evidence="1">
    <location>
        <begin position="146"/>
        <end position="160"/>
    </location>
</feature>
<feature type="compositionally biased region" description="Low complexity" evidence="1">
    <location>
        <begin position="415"/>
        <end position="468"/>
    </location>
</feature>
<feature type="region of interest" description="Disordered" evidence="1">
    <location>
        <begin position="1"/>
        <end position="56"/>
    </location>
</feature>
<feature type="region of interest" description="Disordered" evidence="1">
    <location>
        <begin position="682"/>
        <end position="708"/>
    </location>
</feature>
<dbReference type="EMBL" id="BQFW01000008">
    <property type="protein sequence ID" value="GJJ74137.1"/>
    <property type="molecule type" value="Genomic_DNA"/>
</dbReference>
<organism evidence="2 3">
    <name type="scientific">Entomortierella parvispora</name>
    <dbReference type="NCBI Taxonomy" id="205924"/>
    <lineage>
        <taxon>Eukaryota</taxon>
        <taxon>Fungi</taxon>
        <taxon>Fungi incertae sedis</taxon>
        <taxon>Mucoromycota</taxon>
        <taxon>Mortierellomycotina</taxon>
        <taxon>Mortierellomycetes</taxon>
        <taxon>Mortierellales</taxon>
        <taxon>Mortierellaceae</taxon>
        <taxon>Entomortierella</taxon>
    </lineage>
</organism>
<feature type="compositionally biased region" description="Polar residues" evidence="1">
    <location>
        <begin position="1"/>
        <end position="15"/>
    </location>
</feature>
<feature type="region of interest" description="Disordered" evidence="1">
    <location>
        <begin position="292"/>
        <end position="355"/>
    </location>
</feature>
<feature type="compositionally biased region" description="Low complexity" evidence="1">
    <location>
        <begin position="872"/>
        <end position="910"/>
    </location>
</feature>
<feature type="compositionally biased region" description="Low complexity" evidence="1">
    <location>
        <begin position="945"/>
        <end position="959"/>
    </location>
</feature>
<feature type="compositionally biased region" description="Low complexity" evidence="1">
    <location>
        <begin position="167"/>
        <end position="188"/>
    </location>
</feature>
<evidence type="ECO:0000256" key="1">
    <source>
        <dbReference type="SAM" id="MobiDB-lite"/>
    </source>
</evidence>
<comment type="caution">
    <text evidence="2">The sequence shown here is derived from an EMBL/GenBank/DDBJ whole genome shotgun (WGS) entry which is preliminary data.</text>
</comment>
<feature type="compositionally biased region" description="Low complexity" evidence="1">
    <location>
        <begin position="37"/>
        <end position="46"/>
    </location>
</feature>
<feature type="compositionally biased region" description="Polar residues" evidence="1">
    <location>
        <begin position="308"/>
        <end position="321"/>
    </location>
</feature>
<feature type="compositionally biased region" description="Polar residues" evidence="1">
    <location>
        <begin position="334"/>
        <end position="355"/>
    </location>
</feature>